<dbReference type="AlphaFoldDB" id="A0A2R6A8K7"/>
<evidence type="ECO:0000313" key="1">
    <source>
        <dbReference type="EMBL" id="PSN82667.1"/>
    </source>
</evidence>
<evidence type="ECO:0000313" key="2">
    <source>
        <dbReference type="Proteomes" id="UP000240880"/>
    </source>
</evidence>
<proteinExistence type="predicted"/>
<name>A0A2R6A8K7_9ARCH</name>
<sequence>MSDKDKIEELEDLLGAGELLKTLEDFAKHAHNEANRLKELASQAKDSEARALLAAAAMDQELASQLVKMLSPLFWSILTVLNSLAQSINKLVDMIDLMVQVVPSSKEVKALQNKLDEISVEFRETMGMVKELYEAIKEVTKQKKEEDSSGKQN</sequence>
<gene>
    <name evidence="1" type="ORF">B9Q01_07370</name>
</gene>
<accession>A0A2R6A8K7</accession>
<organism evidence="1 2">
    <name type="scientific">Candidatus Marsarchaeota G1 archaeon OSP_D</name>
    <dbReference type="NCBI Taxonomy" id="1978155"/>
    <lineage>
        <taxon>Archaea</taxon>
        <taxon>Candidatus Marsarchaeota</taxon>
        <taxon>Candidatus Marsarchaeota group 1</taxon>
    </lineage>
</organism>
<protein>
    <submittedName>
        <fullName evidence="1">Uncharacterized protein</fullName>
    </submittedName>
</protein>
<dbReference type="Proteomes" id="UP000240880">
    <property type="component" value="Unassembled WGS sequence"/>
</dbReference>
<reference evidence="1 2" key="1">
    <citation type="submission" date="2017-04" db="EMBL/GenBank/DDBJ databases">
        <title>Novel microbial lineages endemic to geothermal iron-oxide mats fill important gaps in the evolutionary history of Archaea.</title>
        <authorList>
            <person name="Jay Z.J."/>
            <person name="Beam J.P."/>
            <person name="Dlakic M."/>
            <person name="Rusch D.B."/>
            <person name="Kozubal M.A."/>
            <person name="Inskeep W.P."/>
        </authorList>
    </citation>
    <scope>NUCLEOTIDE SEQUENCE [LARGE SCALE GENOMIC DNA]</scope>
    <source>
        <strain evidence="1">OSP_D</strain>
    </source>
</reference>
<comment type="caution">
    <text evidence="1">The sequence shown here is derived from an EMBL/GenBank/DDBJ whole genome shotgun (WGS) entry which is preliminary data.</text>
</comment>
<dbReference type="EMBL" id="NEXC01000059">
    <property type="protein sequence ID" value="PSN82667.1"/>
    <property type="molecule type" value="Genomic_DNA"/>
</dbReference>